<dbReference type="EMBL" id="CASHTH010004369">
    <property type="protein sequence ID" value="CAI8056536.1"/>
    <property type="molecule type" value="Genomic_DNA"/>
</dbReference>
<dbReference type="AlphaFoldDB" id="A0AA35TZM5"/>
<sequence length="153" mass="17577">MAGRRTPQYLAVQENLVMLQRTLRGTDEAEDSLLAIFKSRGWLDQLAKTKADGLIRKALSKIENKVENYELFIEMLQEVSGIDKAVEEITKRCPTRPQKDLGIYLSLTLCDCFTCQDRYIIRCVSNATKVHARPLYYARLTACFFHMGDVHIM</sequence>
<proteinExistence type="predicted"/>
<evidence type="ECO:0000313" key="2">
    <source>
        <dbReference type="Proteomes" id="UP001174909"/>
    </source>
</evidence>
<comment type="caution">
    <text evidence="1">The sequence shown here is derived from an EMBL/GenBank/DDBJ whole genome shotgun (WGS) entry which is preliminary data.</text>
</comment>
<protein>
    <submittedName>
        <fullName evidence="1">Uncharacterized protein</fullName>
    </submittedName>
</protein>
<accession>A0AA35TZM5</accession>
<organism evidence="1 2">
    <name type="scientific">Geodia barretti</name>
    <name type="common">Barrett's horny sponge</name>
    <dbReference type="NCBI Taxonomy" id="519541"/>
    <lineage>
        <taxon>Eukaryota</taxon>
        <taxon>Metazoa</taxon>
        <taxon>Porifera</taxon>
        <taxon>Demospongiae</taxon>
        <taxon>Heteroscleromorpha</taxon>
        <taxon>Tetractinellida</taxon>
        <taxon>Astrophorina</taxon>
        <taxon>Geodiidae</taxon>
        <taxon>Geodia</taxon>
    </lineage>
</organism>
<evidence type="ECO:0000313" key="1">
    <source>
        <dbReference type="EMBL" id="CAI8056536.1"/>
    </source>
</evidence>
<name>A0AA35TZM5_GEOBA</name>
<reference evidence="1" key="1">
    <citation type="submission" date="2023-03" db="EMBL/GenBank/DDBJ databases">
        <authorList>
            <person name="Steffen K."/>
            <person name="Cardenas P."/>
        </authorList>
    </citation>
    <scope>NUCLEOTIDE SEQUENCE</scope>
</reference>
<keyword evidence="2" id="KW-1185">Reference proteome</keyword>
<dbReference type="Proteomes" id="UP001174909">
    <property type="component" value="Unassembled WGS sequence"/>
</dbReference>
<gene>
    <name evidence="1" type="ORF">GBAR_LOCUS30807</name>
</gene>